<name>A0A1H9FTF9_9BACT</name>
<dbReference type="STRING" id="478744.SAMN05444359_10996"/>
<evidence type="ECO:0008006" key="4">
    <source>
        <dbReference type="Google" id="ProtNLM"/>
    </source>
</evidence>
<feature type="transmembrane region" description="Helical" evidence="1">
    <location>
        <begin position="171"/>
        <end position="189"/>
    </location>
</feature>
<sequence>MDILIKALLITHVSAGFTSLGLFFIPMFARKGSKLHNTVGRWYTYGMWGVVITAVLLCVLRFAQGEQVVALFLGFLALLTSRPLYFGIAILKNKEEMSDRMLRIDILLCGALTVFSPVLLVFGFGLFGLEGHPLLIVFGALGMVITLPDLRNRLRGPRPKDYNWLGDHLSAMLTTAIAAFTAFFAFGGRKIFGDISGNLEVAIWIAPTLIGVAAIRFYKRRIRSGHKVT</sequence>
<evidence type="ECO:0000313" key="2">
    <source>
        <dbReference type="EMBL" id="SEQ41221.1"/>
    </source>
</evidence>
<proteinExistence type="predicted"/>
<dbReference type="RefSeq" id="WP_090167872.1">
    <property type="nucleotide sequence ID" value="NZ_FOFB01000009.1"/>
</dbReference>
<dbReference type="AlphaFoldDB" id="A0A1H9FTF9"/>
<feature type="transmembrane region" description="Helical" evidence="1">
    <location>
        <begin position="6"/>
        <end position="30"/>
    </location>
</feature>
<keyword evidence="1" id="KW-0472">Membrane</keyword>
<dbReference type="InParanoid" id="A0A1H9FTF9"/>
<keyword evidence="1" id="KW-0812">Transmembrane</keyword>
<organism evidence="2 3">
    <name type="scientific">Neolewinella agarilytica</name>
    <dbReference type="NCBI Taxonomy" id="478744"/>
    <lineage>
        <taxon>Bacteria</taxon>
        <taxon>Pseudomonadati</taxon>
        <taxon>Bacteroidota</taxon>
        <taxon>Saprospiria</taxon>
        <taxon>Saprospirales</taxon>
        <taxon>Lewinellaceae</taxon>
        <taxon>Neolewinella</taxon>
    </lineage>
</organism>
<dbReference type="Proteomes" id="UP000199021">
    <property type="component" value="Unassembled WGS sequence"/>
</dbReference>
<feature type="transmembrane region" description="Helical" evidence="1">
    <location>
        <begin position="133"/>
        <end position="150"/>
    </location>
</feature>
<feature type="transmembrane region" description="Helical" evidence="1">
    <location>
        <begin position="103"/>
        <end position="127"/>
    </location>
</feature>
<reference evidence="3" key="1">
    <citation type="submission" date="2016-10" db="EMBL/GenBank/DDBJ databases">
        <authorList>
            <person name="Varghese N."/>
            <person name="Submissions S."/>
        </authorList>
    </citation>
    <scope>NUCLEOTIDE SEQUENCE [LARGE SCALE GENOMIC DNA]</scope>
    <source>
        <strain evidence="3">DSM 24740</strain>
    </source>
</reference>
<evidence type="ECO:0000256" key="1">
    <source>
        <dbReference type="SAM" id="Phobius"/>
    </source>
</evidence>
<feature type="transmembrane region" description="Helical" evidence="1">
    <location>
        <begin position="69"/>
        <end position="91"/>
    </location>
</feature>
<accession>A0A1H9FTF9</accession>
<gene>
    <name evidence="2" type="ORF">SAMN05444359_10996</name>
</gene>
<keyword evidence="1" id="KW-1133">Transmembrane helix</keyword>
<keyword evidence="3" id="KW-1185">Reference proteome</keyword>
<protein>
    <recommendedName>
        <fullName evidence="4">DUF2306 domain-containing protein</fullName>
    </recommendedName>
</protein>
<dbReference type="OrthoDB" id="5984490at2"/>
<evidence type="ECO:0000313" key="3">
    <source>
        <dbReference type="Proteomes" id="UP000199021"/>
    </source>
</evidence>
<feature type="transmembrane region" description="Helical" evidence="1">
    <location>
        <begin position="201"/>
        <end position="218"/>
    </location>
</feature>
<feature type="transmembrane region" description="Helical" evidence="1">
    <location>
        <begin position="42"/>
        <end position="63"/>
    </location>
</feature>
<dbReference type="EMBL" id="FOFB01000009">
    <property type="protein sequence ID" value="SEQ41221.1"/>
    <property type="molecule type" value="Genomic_DNA"/>
</dbReference>